<dbReference type="EC" id="2.7.1.63" evidence="2"/>
<evidence type="ECO:0000313" key="2">
    <source>
        <dbReference type="EMBL" id="CCI83186.1"/>
    </source>
</evidence>
<evidence type="ECO:0000313" key="3">
    <source>
        <dbReference type="Proteomes" id="UP000011016"/>
    </source>
</evidence>
<accession>I7JVP9</accession>
<comment type="caution">
    <text evidence="2">The sequence shown here is derived from an EMBL/GenBank/DDBJ whole genome shotgun (WGS) entry which is preliminary data.</text>
</comment>
<dbReference type="EMBL" id="CAJZ01000062">
    <property type="protein sequence ID" value="CCI83186.1"/>
    <property type="molecule type" value="Genomic_DNA"/>
</dbReference>
<dbReference type="NCBIfam" id="NF045942">
    <property type="entry name" value="PolPhglucPhase"/>
    <property type="match status" value="1"/>
</dbReference>
<dbReference type="PANTHER" id="PTHR18964">
    <property type="entry name" value="ROK (REPRESSOR, ORF, KINASE) FAMILY"/>
    <property type="match status" value="1"/>
</dbReference>
<dbReference type="InterPro" id="IPR000600">
    <property type="entry name" value="ROK"/>
</dbReference>
<organism evidence="2 3">
    <name type="scientific">Corynebacterium otitidis ATCC 51513</name>
    <dbReference type="NCBI Taxonomy" id="883169"/>
    <lineage>
        <taxon>Bacteria</taxon>
        <taxon>Bacillati</taxon>
        <taxon>Actinomycetota</taxon>
        <taxon>Actinomycetes</taxon>
        <taxon>Mycobacteriales</taxon>
        <taxon>Corynebacteriaceae</taxon>
        <taxon>Corynebacterium</taxon>
    </lineage>
</organism>
<gene>
    <name evidence="2" type="primary">ppgK</name>
    <name evidence="2" type="ORF">BN46_0438</name>
</gene>
<name>I7JVP9_9CORY</name>
<comment type="similarity">
    <text evidence="1">Belongs to the ROK (NagC/XylR) family.</text>
</comment>
<dbReference type="Gene3D" id="3.30.420.40">
    <property type="match status" value="2"/>
</dbReference>
<evidence type="ECO:0000256" key="1">
    <source>
        <dbReference type="ARBA" id="ARBA00006479"/>
    </source>
</evidence>
<dbReference type="CDD" id="cd24058">
    <property type="entry name" value="ASKHA_NBD_ROK_PPGK"/>
    <property type="match status" value="1"/>
</dbReference>
<sequence>MKHPAPRPPRGFLGRFVHCPTMTREAFGVDIGGSGIKAARVDLTTGEFLAPRHRIATPKPATPQAVAGTVRELVEHFSWGGPVGITLPSVVTDQTAHSAANIDDSWVGVHVGALFEEALGGREVSVLNDADAAGIAECRFGDPRITDGPVIFLTLGTGIGSAFLLDGQLFPNTEIGHLQVGKKEAEHRASASAKERHEWSYPAWAKRLSRVLRSYEHLFHPRLFVIGGGVSKHAERWVPHLELDTPVVPASLKNSAGIVGAALAAAEGIKP</sequence>
<dbReference type="Pfam" id="PF00480">
    <property type="entry name" value="ROK"/>
    <property type="match status" value="1"/>
</dbReference>
<dbReference type="InterPro" id="IPR043129">
    <property type="entry name" value="ATPase_NBD"/>
</dbReference>
<dbReference type="GO" id="GO:0047330">
    <property type="term" value="F:polyphosphate-glucose phosphotransferase activity"/>
    <property type="evidence" value="ECO:0007669"/>
    <property type="project" value="UniProtKB-EC"/>
</dbReference>
<dbReference type="PANTHER" id="PTHR18964:SF146">
    <property type="entry name" value="POLYPHOSPHATE GLUCOKINASE"/>
    <property type="match status" value="1"/>
</dbReference>
<reference evidence="2 3" key="1">
    <citation type="journal article" date="2012" name="J. Bacteriol.">
        <title>Draft Genome Sequence of Turicella otitidis ATCC 51513, Isolated from Middle Ear Fluid from a Child with Otitis Media.</title>
        <authorList>
            <person name="Brinkrolf K."/>
            <person name="Schneider J."/>
            <person name="Knecht M."/>
            <person name="Ruckert C."/>
            <person name="Tauch A."/>
        </authorList>
    </citation>
    <scope>NUCLEOTIDE SEQUENCE [LARGE SCALE GENOMIC DNA]</scope>
    <source>
        <strain evidence="2 3">ATCC 51513</strain>
    </source>
</reference>
<protein>
    <submittedName>
        <fullName evidence="2">Polyphosphate glucokinase</fullName>
        <ecNumber evidence="2">2.7.1.63</ecNumber>
    </submittedName>
</protein>
<keyword evidence="2" id="KW-0418">Kinase</keyword>
<dbReference type="SUPFAM" id="SSF53067">
    <property type="entry name" value="Actin-like ATPase domain"/>
    <property type="match status" value="1"/>
</dbReference>
<dbReference type="Proteomes" id="UP000011016">
    <property type="component" value="Unassembled WGS sequence"/>
</dbReference>
<keyword evidence="2" id="KW-0808">Transferase</keyword>
<dbReference type="AlphaFoldDB" id="I7JVP9"/>
<proteinExistence type="inferred from homology"/>